<name>A0ABP8K4X1_9MICO</name>
<keyword evidence="2" id="KW-0732">Signal</keyword>
<feature type="transmembrane region" description="Helical" evidence="1">
    <location>
        <begin position="459"/>
        <end position="483"/>
    </location>
</feature>
<keyword evidence="1" id="KW-0812">Transmembrane</keyword>
<feature type="transmembrane region" description="Helical" evidence="1">
    <location>
        <begin position="518"/>
        <end position="538"/>
    </location>
</feature>
<feature type="transmembrane region" description="Helical" evidence="1">
    <location>
        <begin position="601"/>
        <end position="621"/>
    </location>
</feature>
<accession>A0ABP8K4X1</accession>
<evidence type="ECO:0000256" key="1">
    <source>
        <dbReference type="SAM" id="Phobius"/>
    </source>
</evidence>
<keyword evidence="4" id="KW-1185">Reference proteome</keyword>
<dbReference type="RefSeq" id="WP_345202830.1">
    <property type="nucleotide sequence ID" value="NZ_BAABGM010000004.1"/>
</dbReference>
<keyword evidence="1" id="KW-1133">Transmembrane helix</keyword>
<protein>
    <submittedName>
        <fullName evidence="3">Uncharacterized protein</fullName>
    </submittedName>
</protein>
<feature type="transmembrane region" description="Helical" evidence="1">
    <location>
        <begin position="420"/>
        <end position="439"/>
    </location>
</feature>
<feature type="transmembrane region" description="Helical" evidence="1">
    <location>
        <begin position="393"/>
        <end position="413"/>
    </location>
</feature>
<dbReference type="EMBL" id="BAABGM010000004">
    <property type="protein sequence ID" value="GAA4400473.1"/>
    <property type="molecule type" value="Genomic_DNA"/>
</dbReference>
<keyword evidence="1" id="KW-0472">Membrane</keyword>
<feature type="transmembrane region" description="Helical" evidence="1">
    <location>
        <begin position="545"/>
        <end position="564"/>
    </location>
</feature>
<evidence type="ECO:0000256" key="2">
    <source>
        <dbReference type="SAM" id="SignalP"/>
    </source>
</evidence>
<sequence length="679" mass="67782">MRARGRAHVLALLVLALALALAGAVAAPVPGAVAASAAASTAADESPLVVVGAPGLAWSDLDRDDLPALGRLAGEGAVGSLTVRAVRSRACAVDGWLTLSAGRRAADRPGPCREPAPVGAGAVPRWGEYLAAATTDSYDARPGTLGAAVTASGGCIETVGPGAAIAGADRGGTVTQHHADAVPPTFSCPVVLVDAGVLPAEDGPLRRAAVARLDGIVDRVLSTAPGADVVVAGVGDGDSPVRPRAVLAGGPSFGAGLLGSASTRQPGVAQLQDLTATALARVGAGTEGVTGRVLTVDPAGGRAAERVAQRVAERVGFETRAATLRSVSPQVTGWLAAAYVLWAGVVAGLWWRRGAGTALPGPVLAAGVAVAAVPVGTFVANLVPWWRSPAPEAGLVVVLVAVVVALSTAAMWAERHRPLGALRLVAVVTLLVLAGDVLLGSRLQLGSVFGQNPVVGGRFYGLGNTSFALYGLAVLVVVGWTCAAASRSRSRSASAALGLGVLATFLAIEALPRFGADFGGPPGLLLGGLVVVAAALGVRLTPRRVLSAVAGAALLVTLVAWLDWRRPADARSHLGEFVETVASGEVGAVLGRKLAQNVANLGSPPLLAIALTTVVLVLVAWRTGWRPVPHGAVVLRGAAVLALVGFAVNDSGLVIPAFVAVVLAPLLVAAGPTERGGPE</sequence>
<feature type="transmembrane region" description="Helical" evidence="1">
    <location>
        <begin position="331"/>
        <end position="351"/>
    </location>
</feature>
<dbReference type="Proteomes" id="UP001500945">
    <property type="component" value="Unassembled WGS sequence"/>
</dbReference>
<proteinExistence type="predicted"/>
<feature type="transmembrane region" description="Helical" evidence="1">
    <location>
        <begin position="628"/>
        <end position="647"/>
    </location>
</feature>
<gene>
    <name evidence="3" type="ORF">GCM10023168_09250</name>
</gene>
<organism evidence="3 4">
    <name type="scientific">Fodinibacter luteus</name>
    <dbReference type="NCBI Taxonomy" id="552064"/>
    <lineage>
        <taxon>Bacteria</taxon>
        <taxon>Bacillati</taxon>
        <taxon>Actinomycetota</taxon>
        <taxon>Actinomycetes</taxon>
        <taxon>Micrococcales</taxon>
        <taxon>Intrasporangiaceae</taxon>
        <taxon>Fodinibacter (ex Wang et al. 2009)</taxon>
    </lineage>
</organism>
<evidence type="ECO:0000313" key="3">
    <source>
        <dbReference type="EMBL" id="GAA4400473.1"/>
    </source>
</evidence>
<evidence type="ECO:0000313" key="4">
    <source>
        <dbReference type="Proteomes" id="UP001500945"/>
    </source>
</evidence>
<feature type="signal peptide" evidence="2">
    <location>
        <begin position="1"/>
        <end position="26"/>
    </location>
</feature>
<feature type="chain" id="PRO_5045671152" evidence="2">
    <location>
        <begin position="27"/>
        <end position="679"/>
    </location>
</feature>
<comment type="caution">
    <text evidence="3">The sequence shown here is derived from an EMBL/GenBank/DDBJ whole genome shotgun (WGS) entry which is preliminary data.</text>
</comment>
<feature type="transmembrane region" description="Helical" evidence="1">
    <location>
        <begin position="363"/>
        <end position="387"/>
    </location>
</feature>
<feature type="transmembrane region" description="Helical" evidence="1">
    <location>
        <begin position="495"/>
        <end position="512"/>
    </location>
</feature>
<feature type="transmembrane region" description="Helical" evidence="1">
    <location>
        <begin position="653"/>
        <end position="671"/>
    </location>
</feature>
<reference evidence="4" key="1">
    <citation type="journal article" date="2019" name="Int. J. Syst. Evol. Microbiol.">
        <title>The Global Catalogue of Microorganisms (GCM) 10K type strain sequencing project: providing services to taxonomists for standard genome sequencing and annotation.</title>
        <authorList>
            <consortium name="The Broad Institute Genomics Platform"/>
            <consortium name="The Broad Institute Genome Sequencing Center for Infectious Disease"/>
            <person name="Wu L."/>
            <person name="Ma J."/>
        </authorList>
    </citation>
    <scope>NUCLEOTIDE SEQUENCE [LARGE SCALE GENOMIC DNA]</scope>
    <source>
        <strain evidence="4">JCM 17809</strain>
    </source>
</reference>